<dbReference type="PRINTS" id="PR00455">
    <property type="entry name" value="HTHTETR"/>
</dbReference>
<feature type="DNA-binding region" description="H-T-H motif" evidence="4">
    <location>
        <begin position="26"/>
        <end position="45"/>
    </location>
</feature>
<sequence length="189" mass="21533">MKTSTRALIIERADELFYQKGFDHTSFAHIAKDVNISRGNFYHHFKSKDEILDAVIDFRLSKTQTMLDEWDQEGDTPEARIRCFIHILIRNMSKIVMYGCPVGTLTSELAKLDHASLDKAGAVFSLFREWLARQFDALGFSDRSDALAMHVLARSQGIATLASAFKDETFINEEVATLNLWLEQQLASR</sequence>
<dbReference type="PANTHER" id="PTHR47506:SF1">
    <property type="entry name" value="HTH-TYPE TRANSCRIPTIONAL REGULATOR YJDC"/>
    <property type="match status" value="1"/>
</dbReference>
<evidence type="ECO:0000313" key="6">
    <source>
        <dbReference type="EMBL" id="GLQ30419.1"/>
    </source>
</evidence>
<dbReference type="RefSeq" id="WP_284379262.1">
    <property type="nucleotide sequence ID" value="NZ_BSNM01000003.1"/>
</dbReference>
<dbReference type="SUPFAM" id="SSF46689">
    <property type="entry name" value="Homeodomain-like"/>
    <property type="match status" value="1"/>
</dbReference>
<dbReference type="AlphaFoldDB" id="A0AA37W6V1"/>
<keyword evidence="2 4" id="KW-0238">DNA-binding</keyword>
<evidence type="ECO:0000256" key="1">
    <source>
        <dbReference type="ARBA" id="ARBA00023015"/>
    </source>
</evidence>
<dbReference type="InterPro" id="IPR009057">
    <property type="entry name" value="Homeodomain-like_sf"/>
</dbReference>
<keyword evidence="7" id="KW-1185">Reference proteome</keyword>
<evidence type="ECO:0000256" key="2">
    <source>
        <dbReference type="ARBA" id="ARBA00023125"/>
    </source>
</evidence>
<comment type="caution">
    <text evidence="6">The sequence shown here is derived from an EMBL/GenBank/DDBJ whole genome shotgun (WGS) entry which is preliminary data.</text>
</comment>
<dbReference type="PANTHER" id="PTHR47506">
    <property type="entry name" value="TRANSCRIPTIONAL REGULATORY PROTEIN"/>
    <property type="match status" value="1"/>
</dbReference>
<dbReference type="Pfam" id="PF00440">
    <property type="entry name" value="TetR_N"/>
    <property type="match status" value="1"/>
</dbReference>
<organism evidence="6 7">
    <name type="scientific">Litoribrevibacter albus</name>
    <dbReference type="NCBI Taxonomy" id="1473156"/>
    <lineage>
        <taxon>Bacteria</taxon>
        <taxon>Pseudomonadati</taxon>
        <taxon>Pseudomonadota</taxon>
        <taxon>Gammaproteobacteria</taxon>
        <taxon>Oceanospirillales</taxon>
        <taxon>Oceanospirillaceae</taxon>
        <taxon>Litoribrevibacter</taxon>
    </lineage>
</organism>
<dbReference type="PROSITE" id="PS50977">
    <property type="entry name" value="HTH_TETR_2"/>
    <property type="match status" value="1"/>
</dbReference>
<dbReference type="EMBL" id="BSNM01000003">
    <property type="protein sequence ID" value="GLQ30419.1"/>
    <property type="molecule type" value="Genomic_DNA"/>
</dbReference>
<dbReference type="SUPFAM" id="SSF48498">
    <property type="entry name" value="Tetracyclin repressor-like, C-terminal domain"/>
    <property type="match status" value="1"/>
</dbReference>
<proteinExistence type="predicted"/>
<dbReference type="Proteomes" id="UP001161389">
    <property type="component" value="Unassembled WGS sequence"/>
</dbReference>
<reference evidence="6" key="1">
    <citation type="journal article" date="2014" name="Int. J. Syst. Evol. Microbiol.">
        <title>Complete genome sequence of Corynebacterium casei LMG S-19264T (=DSM 44701T), isolated from a smear-ripened cheese.</title>
        <authorList>
            <consortium name="US DOE Joint Genome Institute (JGI-PGF)"/>
            <person name="Walter F."/>
            <person name="Albersmeier A."/>
            <person name="Kalinowski J."/>
            <person name="Ruckert C."/>
        </authorList>
    </citation>
    <scope>NUCLEOTIDE SEQUENCE</scope>
    <source>
        <strain evidence="6">NBRC 110071</strain>
    </source>
</reference>
<evidence type="ECO:0000256" key="4">
    <source>
        <dbReference type="PROSITE-ProRule" id="PRU00335"/>
    </source>
</evidence>
<feature type="domain" description="HTH tetR-type" evidence="5">
    <location>
        <begin position="3"/>
        <end position="63"/>
    </location>
</feature>
<protein>
    <submittedName>
        <fullName evidence="6">TetR family transcriptional regulator</fullName>
    </submittedName>
</protein>
<dbReference type="InterPro" id="IPR001647">
    <property type="entry name" value="HTH_TetR"/>
</dbReference>
<gene>
    <name evidence="6" type="ORF">GCM10007876_08970</name>
</gene>
<name>A0AA37W6V1_9GAMM</name>
<reference evidence="6" key="2">
    <citation type="submission" date="2023-01" db="EMBL/GenBank/DDBJ databases">
        <title>Draft genome sequence of Litoribrevibacter albus strain NBRC 110071.</title>
        <authorList>
            <person name="Sun Q."/>
            <person name="Mori K."/>
        </authorList>
    </citation>
    <scope>NUCLEOTIDE SEQUENCE</scope>
    <source>
        <strain evidence="6">NBRC 110071</strain>
    </source>
</reference>
<accession>A0AA37W6V1</accession>
<dbReference type="InterPro" id="IPR036271">
    <property type="entry name" value="Tet_transcr_reg_TetR-rel_C_sf"/>
</dbReference>
<keyword evidence="1" id="KW-0805">Transcription regulation</keyword>
<keyword evidence="3" id="KW-0804">Transcription</keyword>
<dbReference type="GO" id="GO:0003677">
    <property type="term" value="F:DNA binding"/>
    <property type="evidence" value="ECO:0007669"/>
    <property type="project" value="UniProtKB-UniRule"/>
</dbReference>
<evidence type="ECO:0000256" key="3">
    <source>
        <dbReference type="ARBA" id="ARBA00023163"/>
    </source>
</evidence>
<evidence type="ECO:0000313" key="7">
    <source>
        <dbReference type="Proteomes" id="UP001161389"/>
    </source>
</evidence>
<dbReference type="Gene3D" id="1.10.357.10">
    <property type="entry name" value="Tetracycline Repressor, domain 2"/>
    <property type="match status" value="1"/>
</dbReference>
<evidence type="ECO:0000259" key="5">
    <source>
        <dbReference type="PROSITE" id="PS50977"/>
    </source>
</evidence>